<comment type="caution">
    <text evidence="2">The sequence shown here is derived from an EMBL/GenBank/DDBJ whole genome shotgun (WGS) entry which is preliminary data.</text>
</comment>
<dbReference type="InterPro" id="IPR001173">
    <property type="entry name" value="Glyco_trans_2-like"/>
</dbReference>
<evidence type="ECO:0000313" key="3">
    <source>
        <dbReference type="Proteomes" id="UP000228593"/>
    </source>
</evidence>
<dbReference type="AlphaFoldDB" id="A0A2G8T1L4"/>
<organism evidence="2 3">
    <name type="scientific">Massilia psychrophila</name>
    <dbReference type="NCBI Taxonomy" id="1603353"/>
    <lineage>
        <taxon>Bacteria</taxon>
        <taxon>Pseudomonadati</taxon>
        <taxon>Pseudomonadota</taxon>
        <taxon>Betaproteobacteria</taxon>
        <taxon>Burkholderiales</taxon>
        <taxon>Oxalobacteraceae</taxon>
        <taxon>Telluria group</taxon>
        <taxon>Massilia</taxon>
    </lineage>
</organism>
<dbReference type="SUPFAM" id="SSF53448">
    <property type="entry name" value="Nucleotide-diphospho-sugar transferases"/>
    <property type="match status" value="1"/>
</dbReference>
<dbReference type="Gene3D" id="3.90.550.10">
    <property type="entry name" value="Spore Coat Polysaccharide Biosynthesis Protein SpsA, Chain A"/>
    <property type="match status" value="1"/>
</dbReference>
<dbReference type="EMBL" id="PDOB01000012">
    <property type="protein sequence ID" value="PIL39957.1"/>
    <property type="molecule type" value="Genomic_DNA"/>
</dbReference>
<reference evidence="2 3" key="1">
    <citation type="submission" date="2017-10" db="EMBL/GenBank/DDBJ databases">
        <title>Massilia psychrophilum sp. nov., a novel purple-pigmented bacterium isolated from Tianshan glacier, Xinjiang Municipality, China.</title>
        <authorList>
            <person name="Wang H."/>
        </authorList>
    </citation>
    <scope>NUCLEOTIDE SEQUENCE [LARGE SCALE GENOMIC DNA]</scope>
    <source>
        <strain evidence="2 3">JCM 30813</strain>
    </source>
</reference>
<proteinExistence type="predicted"/>
<evidence type="ECO:0000313" key="2">
    <source>
        <dbReference type="EMBL" id="PIL39957.1"/>
    </source>
</evidence>
<dbReference type="GO" id="GO:0016758">
    <property type="term" value="F:hexosyltransferase activity"/>
    <property type="evidence" value="ECO:0007669"/>
    <property type="project" value="UniProtKB-ARBA"/>
</dbReference>
<keyword evidence="3" id="KW-1185">Reference proteome</keyword>
<dbReference type="CDD" id="cd00761">
    <property type="entry name" value="Glyco_tranf_GTA_type"/>
    <property type="match status" value="1"/>
</dbReference>
<sequence>MTSISIIIPYFNRENTIARCITSIRLGANTKIEIIIVDDCSSMPLQQFDNPLIKVVRLESNVGPIAARSVGAMSAKHDYLMFLDSDDELLPDWHEIFCAQIAAAPDCDVYGFPDEKHKNEEVFLIESLDQYWRWVQCPTRASDYLITIRMQAYRNVVMPKVRISEIWYIVQLFEFGLKAHYSNRPLFRYHQDSGNQLSRQRFVSLDTSRYTKDSLAYAVKVFNRNAPKMKQLAQDYHKAWFRRLLKEGLLSLSPVALARLFWGGHGQ</sequence>
<gene>
    <name evidence="2" type="ORF">CR103_09530</name>
</gene>
<dbReference type="PANTHER" id="PTHR22916">
    <property type="entry name" value="GLYCOSYLTRANSFERASE"/>
    <property type="match status" value="1"/>
</dbReference>
<feature type="domain" description="Glycosyltransferase 2-like" evidence="1">
    <location>
        <begin position="5"/>
        <end position="119"/>
    </location>
</feature>
<evidence type="ECO:0000259" key="1">
    <source>
        <dbReference type="Pfam" id="PF00535"/>
    </source>
</evidence>
<dbReference type="InterPro" id="IPR029044">
    <property type="entry name" value="Nucleotide-diphossugar_trans"/>
</dbReference>
<dbReference type="Pfam" id="PF00535">
    <property type="entry name" value="Glycos_transf_2"/>
    <property type="match status" value="1"/>
</dbReference>
<dbReference type="RefSeq" id="WP_099915768.1">
    <property type="nucleotide sequence ID" value="NZ_BMHS01000014.1"/>
</dbReference>
<dbReference type="OrthoDB" id="9798249at2"/>
<dbReference type="Proteomes" id="UP000228593">
    <property type="component" value="Unassembled WGS sequence"/>
</dbReference>
<protein>
    <recommendedName>
        <fullName evidence="1">Glycosyltransferase 2-like domain-containing protein</fullName>
    </recommendedName>
</protein>
<name>A0A2G8T1L4_9BURK</name>
<accession>A0A2G8T1L4</accession>